<feature type="region of interest" description="Disordered" evidence="7">
    <location>
        <begin position="1"/>
        <end position="44"/>
    </location>
</feature>
<evidence type="ECO:0000313" key="9">
    <source>
        <dbReference type="EMBL" id="GAA4628853.1"/>
    </source>
</evidence>
<feature type="transmembrane region" description="Helical" evidence="8">
    <location>
        <begin position="294"/>
        <end position="313"/>
    </location>
</feature>
<dbReference type="EMBL" id="BAABHK010000006">
    <property type="protein sequence ID" value="GAA4628853.1"/>
    <property type="molecule type" value="Genomic_DNA"/>
</dbReference>
<keyword evidence="6 8" id="KW-0472">Membrane</keyword>
<organism evidence="9 10">
    <name type="scientific">Actinoallomurus vinaceus</name>
    <dbReference type="NCBI Taxonomy" id="1080074"/>
    <lineage>
        <taxon>Bacteria</taxon>
        <taxon>Bacillati</taxon>
        <taxon>Actinomycetota</taxon>
        <taxon>Actinomycetes</taxon>
        <taxon>Streptosporangiales</taxon>
        <taxon>Thermomonosporaceae</taxon>
        <taxon>Actinoallomurus</taxon>
    </lineage>
</organism>
<keyword evidence="3" id="KW-1003">Cell membrane</keyword>
<name>A0ABP8UDP0_9ACTN</name>
<feature type="transmembrane region" description="Helical" evidence="8">
    <location>
        <begin position="75"/>
        <end position="98"/>
    </location>
</feature>
<keyword evidence="5 8" id="KW-1133">Transmembrane helix</keyword>
<dbReference type="Pfam" id="PF03601">
    <property type="entry name" value="Cons_hypoth698"/>
    <property type="match status" value="1"/>
</dbReference>
<feature type="transmembrane region" description="Helical" evidence="8">
    <location>
        <begin position="51"/>
        <end position="69"/>
    </location>
</feature>
<sequence length="378" mass="38092">MLEVMSISTPHRPAAGWPSGASPDRRAEPVGGATPPHAPAAGPAALRRGRALAPGVAASALAVAAAYAVHRVAGAVPMLTAALILGVLAANLGLLPAATRPGLRFAATRFMRLGVVLLGLQVSFGDILALGARTIGMVVTVLMVTFTGTRWLGRRLGLSERLSLLVAAGFSICGASAVAAVDGALGTRPGDPEAERETATAVGLVTLCGSLAIAVLPPVARLLGLSPYDAGRWIGASVHDVGQVVATAAIAGSAALVPAVAVKLVRVAMLAPITAGVALRTRRGARTDGRRRPAVLPLFVVGFLATMALRSAVTVPPGALSAATAVRDVLFAAALFGLGGAVRLRELARTGHRALLLGLLSWVLIAGVSYAGVLLTSR</sequence>
<feature type="compositionally biased region" description="Low complexity" evidence="7">
    <location>
        <begin position="29"/>
        <end position="44"/>
    </location>
</feature>
<accession>A0ABP8UDP0</accession>
<evidence type="ECO:0000313" key="10">
    <source>
        <dbReference type="Proteomes" id="UP001501442"/>
    </source>
</evidence>
<feature type="transmembrane region" description="Helical" evidence="8">
    <location>
        <begin position="241"/>
        <end position="258"/>
    </location>
</feature>
<comment type="caution">
    <text evidence="9">The sequence shown here is derived from an EMBL/GenBank/DDBJ whole genome shotgun (WGS) entry which is preliminary data.</text>
</comment>
<protein>
    <submittedName>
        <fullName evidence="9">Sulfate exporter family transporter</fullName>
    </submittedName>
</protein>
<evidence type="ECO:0000256" key="5">
    <source>
        <dbReference type="ARBA" id="ARBA00022989"/>
    </source>
</evidence>
<dbReference type="PANTHER" id="PTHR30106">
    <property type="entry name" value="INNER MEMBRANE PROTEIN YEIH-RELATED"/>
    <property type="match status" value="1"/>
</dbReference>
<keyword evidence="4 8" id="KW-0812">Transmembrane</keyword>
<gene>
    <name evidence="9" type="ORF">GCM10023196_046950</name>
</gene>
<evidence type="ECO:0000256" key="8">
    <source>
        <dbReference type="SAM" id="Phobius"/>
    </source>
</evidence>
<evidence type="ECO:0000256" key="2">
    <source>
        <dbReference type="ARBA" id="ARBA00007977"/>
    </source>
</evidence>
<evidence type="ECO:0000256" key="7">
    <source>
        <dbReference type="SAM" id="MobiDB-lite"/>
    </source>
</evidence>
<evidence type="ECO:0000256" key="6">
    <source>
        <dbReference type="ARBA" id="ARBA00023136"/>
    </source>
</evidence>
<evidence type="ECO:0000256" key="1">
    <source>
        <dbReference type="ARBA" id="ARBA00004651"/>
    </source>
</evidence>
<feature type="transmembrane region" description="Helical" evidence="8">
    <location>
        <begin position="110"/>
        <end position="129"/>
    </location>
</feature>
<dbReference type="PANTHER" id="PTHR30106:SF2">
    <property type="entry name" value="UPF0324 INNER MEMBRANE PROTEIN YEIH"/>
    <property type="match status" value="1"/>
</dbReference>
<feature type="transmembrane region" description="Helical" evidence="8">
    <location>
        <begin position="201"/>
        <end position="220"/>
    </location>
</feature>
<feature type="transmembrane region" description="Helical" evidence="8">
    <location>
        <begin position="162"/>
        <end position="181"/>
    </location>
</feature>
<comment type="subcellular location">
    <subcellularLocation>
        <location evidence="1">Cell membrane</location>
        <topology evidence="1">Multi-pass membrane protein</topology>
    </subcellularLocation>
</comment>
<reference evidence="10" key="1">
    <citation type="journal article" date="2019" name="Int. J. Syst. Evol. Microbiol.">
        <title>The Global Catalogue of Microorganisms (GCM) 10K type strain sequencing project: providing services to taxonomists for standard genome sequencing and annotation.</title>
        <authorList>
            <consortium name="The Broad Institute Genomics Platform"/>
            <consortium name="The Broad Institute Genome Sequencing Center for Infectious Disease"/>
            <person name="Wu L."/>
            <person name="Ma J."/>
        </authorList>
    </citation>
    <scope>NUCLEOTIDE SEQUENCE [LARGE SCALE GENOMIC DNA]</scope>
    <source>
        <strain evidence="10">JCM 17939</strain>
    </source>
</reference>
<comment type="similarity">
    <text evidence="2">Belongs to the UPF0324 family.</text>
</comment>
<evidence type="ECO:0000256" key="4">
    <source>
        <dbReference type="ARBA" id="ARBA00022692"/>
    </source>
</evidence>
<feature type="transmembrane region" description="Helical" evidence="8">
    <location>
        <begin position="354"/>
        <end position="375"/>
    </location>
</feature>
<keyword evidence="10" id="KW-1185">Reference proteome</keyword>
<proteinExistence type="inferred from homology"/>
<dbReference type="Proteomes" id="UP001501442">
    <property type="component" value="Unassembled WGS sequence"/>
</dbReference>
<dbReference type="InterPro" id="IPR018383">
    <property type="entry name" value="UPF0324_pro"/>
</dbReference>
<feature type="transmembrane region" description="Helical" evidence="8">
    <location>
        <begin position="319"/>
        <end position="342"/>
    </location>
</feature>
<evidence type="ECO:0000256" key="3">
    <source>
        <dbReference type="ARBA" id="ARBA00022475"/>
    </source>
</evidence>